<accession>A0A644YZT6</accession>
<name>A0A644YZT6_9ZZZZ</name>
<evidence type="ECO:0000313" key="1">
    <source>
        <dbReference type="EMBL" id="MPM33877.1"/>
    </source>
</evidence>
<protein>
    <submittedName>
        <fullName evidence="1">Uncharacterized protein</fullName>
    </submittedName>
</protein>
<proteinExistence type="predicted"/>
<gene>
    <name evidence="1" type="ORF">SDC9_80458</name>
</gene>
<comment type="caution">
    <text evidence="1">The sequence shown here is derived from an EMBL/GenBank/DDBJ whole genome shotgun (WGS) entry which is preliminary data.</text>
</comment>
<sequence length="322" mass="37303">MRKIKKINGYLVVKFNDRELREWDGTALGNYGVIDAELYTGCLEIDRSVMEYDGAETLEEAIEQARGLESELDAEEPEVTVTVIKETDETTIEEEPVDPVELFESERHFLEQQITNKHYPDTDERTAAHELNGFRRALERLGIIDKHDERFLPVMDERVKPEHRKAPTFPETPPSFPPPHPNPRFGCTIVPIEIESPEDWEKLKQFIGELPRTIVTDSGAEFTEPVKEPLTFEHLPPEKRDSNTAKQVYSLGRILEDDCPENDCRLYLNTFNMCRELDEQAPLLTGWPRQVVEADLRKHYLELEGMFVMNHAIKEFKRGLQP</sequence>
<organism evidence="1">
    <name type="scientific">bioreactor metagenome</name>
    <dbReference type="NCBI Taxonomy" id="1076179"/>
    <lineage>
        <taxon>unclassified sequences</taxon>
        <taxon>metagenomes</taxon>
        <taxon>ecological metagenomes</taxon>
    </lineage>
</organism>
<dbReference type="AlphaFoldDB" id="A0A644YZT6"/>
<reference evidence="1" key="1">
    <citation type="submission" date="2019-08" db="EMBL/GenBank/DDBJ databases">
        <authorList>
            <person name="Kucharzyk K."/>
            <person name="Murdoch R.W."/>
            <person name="Higgins S."/>
            <person name="Loffler F."/>
        </authorList>
    </citation>
    <scope>NUCLEOTIDE SEQUENCE</scope>
</reference>
<dbReference type="EMBL" id="VSSQ01006791">
    <property type="protein sequence ID" value="MPM33877.1"/>
    <property type="molecule type" value="Genomic_DNA"/>
</dbReference>